<name>A0A940PS92_9MICO</name>
<gene>
    <name evidence="1" type="ORF">JOF28_001075</name>
</gene>
<organism evidence="1 2">
    <name type="scientific">Leucobacter exalbidus</name>
    <dbReference type="NCBI Taxonomy" id="662960"/>
    <lineage>
        <taxon>Bacteria</taxon>
        <taxon>Bacillati</taxon>
        <taxon>Actinomycetota</taxon>
        <taxon>Actinomycetes</taxon>
        <taxon>Micrococcales</taxon>
        <taxon>Microbacteriaceae</taxon>
        <taxon>Leucobacter</taxon>
    </lineage>
</organism>
<sequence length="143" mass="15465">MTNKSEPIDPLARGAVSFEAALHQRGISLANQSFLKNLSATINIAGCVPMESYIKVERVEGGPALQVHAGYTNGFRSAEEIRHIFGEVDLWPSQRFDGAWGVTHPDSGIGRADNREKSAEIIRKVCPTCFILMAASGVCSSCE</sequence>
<evidence type="ECO:0000313" key="2">
    <source>
        <dbReference type="Proteomes" id="UP000675163"/>
    </source>
</evidence>
<proteinExistence type="predicted"/>
<dbReference type="Proteomes" id="UP000675163">
    <property type="component" value="Unassembled WGS sequence"/>
</dbReference>
<keyword evidence="2" id="KW-1185">Reference proteome</keyword>
<comment type="caution">
    <text evidence="1">The sequence shown here is derived from an EMBL/GenBank/DDBJ whole genome shotgun (WGS) entry which is preliminary data.</text>
</comment>
<reference evidence="1" key="1">
    <citation type="submission" date="2021-02" db="EMBL/GenBank/DDBJ databases">
        <title>Sequencing the genomes of 1000 actinobacteria strains.</title>
        <authorList>
            <person name="Klenk H.-P."/>
        </authorList>
    </citation>
    <scope>NUCLEOTIDE SEQUENCE</scope>
    <source>
        <strain evidence="1">DSM 22850</strain>
    </source>
</reference>
<dbReference type="EMBL" id="JAFIDA010000001">
    <property type="protein sequence ID" value="MBP1325843.1"/>
    <property type="molecule type" value="Genomic_DNA"/>
</dbReference>
<dbReference type="RefSeq" id="WP_209704848.1">
    <property type="nucleotide sequence ID" value="NZ_JAFIDA010000001.1"/>
</dbReference>
<protein>
    <submittedName>
        <fullName evidence="1">Uncharacterized protein</fullName>
    </submittedName>
</protein>
<dbReference type="AlphaFoldDB" id="A0A940PS92"/>
<evidence type="ECO:0000313" key="1">
    <source>
        <dbReference type="EMBL" id="MBP1325843.1"/>
    </source>
</evidence>
<accession>A0A940PS92</accession>